<evidence type="ECO:0000313" key="2">
    <source>
        <dbReference type="EMBL" id="KAJ5704212.1"/>
    </source>
</evidence>
<reference evidence="2" key="2">
    <citation type="submission" date="2023-01" db="EMBL/GenBank/DDBJ databases">
        <authorList>
            <person name="Petersen C."/>
        </authorList>
    </citation>
    <scope>NUCLEOTIDE SEQUENCE</scope>
    <source>
        <strain evidence="2">IBT 17514</strain>
    </source>
</reference>
<keyword evidence="1" id="KW-0732">Signal</keyword>
<gene>
    <name evidence="2" type="ORF">N7493_011350</name>
</gene>
<evidence type="ECO:0008006" key="4">
    <source>
        <dbReference type="Google" id="ProtNLM"/>
    </source>
</evidence>
<accession>A0AAD6MR98</accession>
<proteinExistence type="predicted"/>
<organism evidence="2 3">
    <name type="scientific">Penicillium malachiteum</name>
    <dbReference type="NCBI Taxonomy" id="1324776"/>
    <lineage>
        <taxon>Eukaryota</taxon>
        <taxon>Fungi</taxon>
        <taxon>Dikarya</taxon>
        <taxon>Ascomycota</taxon>
        <taxon>Pezizomycotina</taxon>
        <taxon>Eurotiomycetes</taxon>
        <taxon>Eurotiomycetidae</taxon>
        <taxon>Eurotiales</taxon>
        <taxon>Aspergillaceae</taxon>
        <taxon>Penicillium</taxon>
    </lineage>
</organism>
<dbReference type="Proteomes" id="UP001215712">
    <property type="component" value="Unassembled WGS sequence"/>
</dbReference>
<sequence>MLLLLFISMLLTSFEQSEGSPTYQEEYRNDSYVPNFMETPFGYQIVAPASPYVAAAGRNHLYFIDTRYDDASAQHIKNQIERASIPIPNEYTAIDEITATAEIRNGKTGETTFVFDPAYARVFFAKGINKRNPDIKLSEHESVGNWLVAYDVDKIIDTYISAGNNDLTSHVVKRVHAISAMKTESTTSVTLAANVLGSCIRFCTVVDDTPREEDETDVEYYIYARMNKLHWQ</sequence>
<protein>
    <recommendedName>
        <fullName evidence="4">Ankyrin repeat-containing protein</fullName>
    </recommendedName>
</protein>
<dbReference type="AlphaFoldDB" id="A0AAD6MR98"/>
<keyword evidence="3" id="KW-1185">Reference proteome</keyword>
<name>A0AAD6MR98_9EURO</name>
<reference evidence="2" key="1">
    <citation type="journal article" date="2023" name="IMA Fungus">
        <title>Comparative genomic study of the Penicillium genus elucidates a diverse pangenome and 15 lateral gene transfer events.</title>
        <authorList>
            <person name="Petersen C."/>
            <person name="Sorensen T."/>
            <person name="Nielsen M.R."/>
            <person name="Sondergaard T.E."/>
            <person name="Sorensen J.L."/>
            <person name="Fitzpatrick D.A."/>
            <person name="Frisvad J.C."/>
            <person name="Nielsen K.L."/>
        </authorList>
    </citation>
    <scope>NUCLEOTIDE SEQUENCE</scope>
    <source>
        <strain evidence="2">IBT 17514</strain>
    </source>
</reference>
<comment type="caution">
    <text evidence="2">The sequence shown here is derived from an EMBL/GenBank/DDBJ whole genome shotgun (WGS) entry which is preliminary data.</text>
</comment>
<feature type="chain" id="PRO_5042009137" description="Ankyrin repeat-containing protein" evidence="1">
    <location>
        <begin position="20"/>
        <end position="232"/>
    </location>
</feature>
<evidence type="ECO:0000256" key="1">
    <source>
        <dbReference type="SAM" id="SignalP"/>
    </source>
</evidence>
<dbReference type="EMBL" id="JAQJAN010000020">
    <property type="protein sequence ID" value="KAJ5704212.1"/>
    <property type="molecule type" value="Genomic_DNA"/>
</dbReference>
<feature type="signal peptide" evidence="1">
    <location>
        <begin position="1"/>
        <end position="19"/>
    </location>
</feature>
<evidence type="ECO:0000313" key="3">
    <source>
        <dbReference type="Proteomes" id="UP001215712"/>
    </source>
</evidence>